<dbReference type="Pfam" id="PF07173">
    <property type="entry name" value="GRDP-like"/>
    <property type="match status" value="1"/>
</dbReference>
<reference evidence="1" key="1">
    <citation type="submission" date="2022-08" db="UniProtKB">
        <authorList>
            <consortium name="EnsemblMetazoa"/>
        </authorList>
    </citation>
    <scope>IDENTIFICATION</scope>
    <source>
        <strain evidence="1">05x7-T-G4-1.051#20</strain>
    </source>
</reference>
<evidence type="ECO:0008006" key="3">
    <source>
        <dbReference type="Google" id="ProtNLM"/>
    </source>
</evidence>
<dbReference type="PANTHER" id="PTHR34365">
    <property type="entry name" value="ENOLASE (DUF1399)"/>
    <property type="match status" value="1"/>
</dbReference>
<name>A0A8W8IUZ3_MAGGI</name>
<dbReference type="EnsemblMetazoa" id="G15973.1">
    <property type="protein sequence ID" value="G15973.1:cds"/>
    <property type="gene ID" value="G15973"/>
</dbReference>
<proteinExistence type="predicted"/>
<protein>
    <recommendedName>
        <fullName evidence="3">Glycine-rich domain-containing protein 2</fullName>
    </recommendedName>
</protein>
<dbReference type="PANTHER" id="PTHR34365:SF7">
    <property type="entry name" value="GLYCINE-RICH DOMAIN-CONTAINING PROTEIN 1"/>
    <property type="match status" value="1"/>
</dbReference>
<keyword evidence="2" id="KW-1185">Reference proteome</keyword>
<dbReference type="Proteomes" id="UP000005408">
    <property type="component" value="Unassembled WGS sequence"/>
</dbReference>
<accession>A0A8W8IUZ3</accession>
<organism evidence="1 2">
    <name type="scientific">Magallana gigas</name>
    <name type="common">Pacific oyster</name>
    <name type="synonym">Crassostrea gigas</name>
    <dbReference type="NCBI Taxonomy" id="29159"/>
    <lineage>
        <taxon>Eukaryota</taxon>
        <taxon>Metazoa</taxon>
        <taxon>Spiralia</taxon>
        <taxon>Lophotrochozoa</taxon>
        <taxon>Mollusca</taxon>
        <taxon>Bivalvia</taxon>
        <taxon>Autobranchia</taxon>
        <taxon>Pteriomorphia</taxon>
        <taxon>Ostreida</taxon>
        <taxon>Ostreoidea</taxon>
        <taxon>Ostreidae</taxon>
        <taxon>Magallana</taxon>
    </lineage>
</organism>
<dbReference type="InterPro" id="IPR009836">
    <property type="entry name" value="GRDP-like"/>
</dbReference>
<sequence>MATEISIPFDVDLLSACQTEYDFLLEIQGLECLQNEAVLKNAIRRYETLWLPLVASCNILSECLEPPVDIAWVWHCHMLSPHNYASYCKSLFGKVLDHSVTKSTIAPDITKSLWSSFYPDEPFDFDSSITEANIPQVLKHQSKSDSFDLLKAIHRQQDFFYNIHLPHYRDMMFLDGALKRYKKYLFLKKKNPAEFLVPCYDIDLVWHTHQLHPIDYERVTKSLLGHLLIHDDTDSDRKPGSKISNAFERTRILWREEYQEAFASHGAMYRGESPKDRLYQLTKSDIKNISDSTLVFELASRTAFGKGSKIIGGFQERFGLYLLKPEFQNGGNFKFERNLQMVSTISAAKCTVAGSIERPSLAGIVLFLETGTFKEANIPTNEDQFWGLVPVSKSDAKSICQVATHKLRNPNGNVVFTCRIIQSVSVMTSVIQVFFHDKLAAVAHVIGADQLPMKSQISSPGIAFLNPSAGERAVLVKTGRGDSMIIAGKWFGFLQGKEGAIDRPSTPGNPGNLKVKINRVISKILPKEEIIHLSQYHPLQYEGLTLDFNKGILSCSELETKKIVEYVAFSFSIALLDVLCVPRPAGWKPGDSLQQKLVKRGRRNVERFPDYDMSFMVAAGLLTLTPSNHYLYHNDNTDTSTDRKCCTFDLRQCVIDSNTDYLLSNGTALEGGCGACGGCGGCGGYSAAQASGGGAAGCAGAGGGCGGGCGGC</sequence>
<dbReference type="AlphaFoldDB" id="A0A8W8IUZ3"/>
<evidence type="ECO:0000313" key="1">
    <source>
        <dbReference type="EnsemblMetazoa" id="G15973.1:cds"/>
    </source>
</evidence>
<evidence type="ECO:0000313" key="2">
    <source>
        <dbReference type="Proteomes" id="UP000005408"/>
    </source>
</evidence>